<dbReference type="EMBL" id="JADIMQ010000112">
    <property type="protein sequence ID" value="MBO8449186.1"/>
    <property type="molecule type" value="Genomic_DNA"/>
</dbReference>
<dbReference type="Proteomes" id="UP000810252">
    <property type="component" value="Unassembled WGS sequence"/>
</dbReference>
<name>A0A9D9EMC5_9BACT</name>
<evidence type="ECO:0000313" key="2">
    <source>
        <dbReference type="Proteomes" id="UP000810252"/>
    </source>
</evidence>
<dbReference type="AlphaFoldDB" id="A0A9D9EMC5"/>
<accession>A0A9D9EMC5</accession>
<sequence>MRISDKYKVREMAGQHLVIIQGRNGEDMTKIISLNESSLFLWNSMYGRDFGLEDVSAALMEKYGISRDIALRDAGAWCDKLKECRLLVE</sequence>
<organism evidence="1 2">
    <name type="scientific">Candidatus Cryptobacteroides merdigallinarum</name>
    <dbReference type="NCBI Taxonomy" id="2840770"/>
    <lineage>
        <taxon>Bacteria</taxon>
        <taxon>Pseudomonadati</taxon>
        <taxon>Bacteroidota</taxon>
        <taxon>Bacteroidia</taxon>
        <taxon>Bacteroidales</taxon>
        <taxon>Candidatus Cryptobacteroides</taxon>
    </lineage>
</organism>
<proteinExistence type="predicted"/>
<reference evidence="1" key="1">
    <citation type="submission" date="2020-10" db="EMBL/GenBank/DDBJ databases">
        <authorList>
            <person name="Gilroy R."/>
        </authorList>
    </citation>
    <scope>NUCLEOTIDE SEQUENCE</scope>
    <source>
        <strain evidence="1">20514</strain>
    </source>
</reference>
<evidence type="ECO:0000313" key="1">
    <source>
        <dbReference type="EMBL" id="MBO8449186.1"/>
    </source>
</evidence>
<gene>
    <name evidence="1" type="ORF">IAC29_07945</name>
</gene>
<protein>
    <submittedName>
        <fullName evidence="1">PqqD family protein</fullName>
    </submittedName>
</protein>
<dbReference type="InterPro" id="IPR008792">
    <property type="entry name" value="PQQD"/>
</dbReference>
<reference evidence="1" key="2">
    <citation type="journal article" date="2021" name="PeerJ">
        <title>Extensive microbial diversity within the chicken gut microbiome revealed by metagenomics and culture.</title>
        <authorList>
            <person name="Gilroy R."/>
            <person name="Ravi A."/>
            <person name="Getino M."/>
            <person name="Pursley I."/>
            <person name="Horton D.L."/>
            <person name="Alikhan N.F."/>
            <person name="Baker D."/>
            <person name="Gharbi K."/>
            <person name="Hall N."/>
            <person name="Watson M."/>
            <person name="Adriaenssens E.M."/>
            <person name="Foster-Nyarko E."/>
            <person name="Jarju S."/>
            <person name="Secka A."/>
            <person name="Antonio M."/>
            <person name="Oren A."/>
            <person name="Chaudhuri R.R."/>
            <person name="La Ragione R."/>
            <person name="Hildebrand F."/>
            <person name="Pallen M.J."/>
        </authorList>
    </citation>
    <scope>NUCLEOTIDE SEQUENCE</scope>
    <source>
        <strain evidence="1">20514</strain>
    </source>
</reference>
<dbReference type="Pfam" id="PF05402">
    <property type="entry name" value="PqqD"/>
    <property type="match status" value="1"/>
</dbReference>
<comment type="caution">
    <text evidence="1">The sequence shown here is derived from an EMBL/GenBank/DDBJ whole genome shotgun (WGS) entry which is preliminary data.</text>
</comment>